<sequence length="61" mass="6917">KSFSNSLADPDLLLCDFSKMSMPSNLHLAFQALAEYEKKYNALPKPWNDVCKTKSHVSSRL</sequence>
<name>A0A8S3K6Z1_9BILA</name>
<dbReference type="Pfam" id="PF16191">
    <property type="entry name" value="E1_4HB"/>
    <property type="match status" value="1"/>
</dbReference>
<comment type="caution">
    <text evidence="2">The sequence shown here is derived from an EMBL/GenBank/DDBJ whole genome shotgun (WGS) entry which is preliminary data.</text>
</comment>
<dbReference type="EMBL" id="CAJOBI010363391">
    <property type="protein sequence ID" value="CAF5227218.1"/>
    <property type="molecule type" value="Genomic_DNA"/>
</dbReference>
<dbReference type="AlphaFoldDB" id="A0A8S3K6Z1"/>
<evidence type="ECO:0000259" key="1">
    <source>
        <dbReference type="Pfam" id="PF16191"/>
    </source>
</evidence>
<accession>A0A8S3K6Z1</accession>
<reference evidence="2" key="1">
    <citation type="submission" date="2021-02" db="EMBL/GenBank/DDBJ databases">
        <authorList>
            <person name="Nowell W R."/>
        </authorList>
    </citation>
    <scope>NUCLEOTIDE SEQUENCE</scope>
</reference>
<evidence type="ECO:0000313" key="2">
    <source>
        <dbReference type="EMBL" id="CAF5227218.1"/>
    </source>
</evidence>
<dbReference type="SUPFAM" id="SSF69572">
    <property type="entry name" value="Activating enzymes of the ubiquitin-like proteins"/>
    <property type="match status" value="1"/>
</dbReference>
<protein>
    <recommendedName>
        <fullName evidence="1">Ubiquitin-activating enzyme E1 four-helix bundle domain-containing protein</fullName>
    </recommendedName>
</protein>
<feature type="domain" description="Ubiquitin-activating enzyme E1 four-helix bundle" evidence="1">
    <location>
        <begin position="1"/>
        <end position="49"/>
    </location>
</feature>
<dbReference type="InterPro" id="IPR035985">
    <property type="entry name" value="Ubiquitin-activating_enz"/>
</dbReference>
<gene>
    <name evidence="2" type="ORF">SMN809_LOCUS85156</name>
</gene>
<proteinExistence type="predicted"/>
<dbReference type="InterPro" id="IPR032420">
    <property type="entry name" value="E1_4HB"/>
</dbReference>
<dbReference type="Proteomes" id="UP000676336">
    <property type="component" value="Unassembled WGS sequence"/>
</dbReference>
<dbReference type="Gene3D" id="3.40.50.12550">
    <property type="entry name" value="Ubiquitin-activating enzyme E1, inactive adenylation domain, subdomain 2"/>
    <property type="match status" value="1"/>
</dbReference>
<feature type="non-terminal residue" evidence="2">
    <location>
        <position position="1"/>
    </location>
</feature>
<organism evidence="2 3">
    <name type="scientific">Rotaria magnacalcarata</name>
    <dbReference type="NCBI Taxonomy" id="392030"/>
    <lineage>
        <taxon>Eukaryota</taxon>
        <taxon>Metazoa</taxon>
        <taxon>Spiralia</taxon>
        <taxon>Gnathifera</taxon>
        <taxon>Rotifera</taxon>
        <taxon>Eurotatoria</taxon>
        <taxon>Bdelloidea</taxon>
        <taxon>Philodinida</taxon>
        <taxon>Philodinidae</taxon>
        <taxon>Rotaria</taxon>
    </lineage>
</organism>
<evidence type="ECO:0000313" key="3">
    <source>
        <dbReference type="Proteomes" id="UP000676336"/>
    </source>
</evidence>
<dbReference type="GO" id="GO:0008641">
    <property type="term" value="F:ubiquitin-like modifier activating enzyme activity"/>
    <property type="evidence" value="ECO:0007669"/>
    <property type="project" value="InterPro"/>
</dbReference>